<dbReference type="RefSeq" id="XP_030638805.1">
    <property type="nucleotide sequence ID" value="XM_030782945.1"/>
</dbReference>
<dbReference type="InterPro" id="IPR013783">
    <property type="entry name" value="Ig-like_fold"/>
</dbReference>
<evidence type="ECO:0000313" key="4">
    <source>
        <dbReference type="RefSeq" id="XP_030638805.1"/>
    </source>
</evidence>
<dbReference type="Proteomes" id="UP000504632">
    <property type="component" value="Chromosome 8"/>
</dbReference>
<dbReference type="InParanoid" id="A0A6J2W0G9"/>
<dbReference type="OrthoDB" id="10039395at2759"/>
<dbReference type="Pfam" id="PF13895">
    <property type="entry name" value="Ig_2"/>
    <property type="match status" value="1"/>
</dbReference>
<dbReference type="PROSITE" id="PS50835">
    <property type="entry name" value="IG_LIKE"/>
    <property type="match status" value="3"/>
</dbReference>
<evidence type="ECO:0000256" key="1">
    <source>
        <dbReference type="SAM" id="Phobius"/>
    </source>
</evidence>
<keyword evidence="1" id="KW-0812">Transmembrane</keyword>
<reference evidence="4" key="1">
    <citation type="submission" date="2025-08" db="UniProtKB">
        <authorList>
            <consortium name="RefSeq"/>
        </authorList>
    </citation>
    <scope>IDENTIFICATION</scope>
</reference>
<dbReference type="InterPro" id="IPR007110">
    <property type="entry name" value="Ig-like_dom"/>
</dbReference>
<dbReference type="InterPro" id="IPR003598">
    <property type="entry name" value="Ig_sub2"/>
</dbReference>
<feature type="domain" description="Ig-like" evidence="2">
    <location>
        <begin position="11"/>
        <end position="93"/>
    </location>
</feature>
<dbReference type="PANTHER" id="PTHR46013">
    <property type="entry name" value="VASCULAR CELL ADHESION MOLECULE 1"/>
    <property type="match status" value="1"/>
</dbReference>
<proteinExistence type="predicted"/>
<dbReference type="InterPro" id="IPR003599">
    <property type="entry name" value="Ig_sub"/>
</dbReference>
<feature type="domain" description="Ig-like" evidence="2">
    <location>
        <begin position="98"/>
        <end position="182"/>
    </location>
</feature>
<feature type="transmembrane region" description="Helical" evidence="1">
    <location>
        <begin position="239"/>
        <end position="262"/>
    </location>
</feature>
<accession>A0A6J2W0G9</accession>
<name>A0A6J2W0G9_CHACN</name>
<keyword evidence="3" id="KW-1185">Reference proteome</keyword>
<dbReference type="SMART" id="SM00408">
    <property type="entry name" value="IGc2"/>
    <property type="match status" value="2"/>
</dbReference>
<dbReference type="Pfam" id="PF13927">
    <property type="entry name" value="Ig_3"/>
    <property type="match status" value="2"/>
</dbReference>
<keyword evidence="1" id="KW-0472">Membrane</keyword>
<feature type="domain" description="Ig-like" evidence="2">
    <location>
        <begin position="188"/>
        <end position="225"/>
    </location>
</feature>
<evidence type="ECO:0000259" key="2">
    <source>
        <dbReference type="PROSITE" id="PS50835"/>
    </source>
</evidence>
<protein>
    <submittedName>
        <fullName evidence="4">B-cell receptor CD22-like</fullName>
    </submittedName>
</protein>
<dbReference type="GeneID" id="115819389"/>
<dbReference type="SUPFAM" id="SSF48726">
    <property type="entry name" value="Immunoglobulin"/>
    <property type="match status" value="3"/>
</dbReference>
<dbReference type="InterPro" id="IPR036179">
    <property type="entry name" value="Ig-like_dom_sf"/>
</dbReference>
<evidence type="ECO:0000313" key="3">
    <source>
        <dbReference type="Proteomes" id="UP000504632"/>
    </source>
</evidence>
<organism evidence="3 4">
    <name type="scientific">Chanos chanos</name>
    <name type="common">Milkfish</name>
    <name type="synonym">Mugil chanos</name>
    <dbReference type="NCBI Taxonomy" id="29144"/>
    <lineage>
        <taxon>Eukaryota</taxon>
        <taxon>Metazoa</taxon>
        <taxon>Chordata</taxon>
        <taxon>Craniata</taxon>
        <taxon>Vertebrata</taxon>
        <taxon>Euteleostomi</taxon>
        <taxon>Actinopterygii</taxon>
        <taxon>Neopterygii</taxon>
        <taxon>Teleostei</taxon>
        <taxon>Ostariophysi</taxon>
        <taxon>Gonorynchiformes</taxon>
        <taxon>Chanidae</taxon>
        <taxon>Chanos</taxon>
    </lineage>
</organism>
<dbReference type="Gene3D" id="2.60.40.10">
    <property type="entry name" value="Immunoglobulins"/>
    <property type="match status" value="3"/>
</dbReference>
<gene>
    <name evidence="4" type="primary">LOC115819389</name>
</gene>
<dbReference type="PANTHER" id="PTHR46013:SF4">
    <property type="entry name" value="B-CELL RECEPTOR CD22-RELATED"/>
    <property type="match status" value="1"/>
</dbReference>
<keyword evidence="1" id="KW-1133">Transmembrane helix</keyword>
<dbReference type="AlphaFoldDB" id="A0A6J2W0G9"/>
<sequence length="298" mass="32654">MSESNVFPDQPRNTTVSISPSDAIVESNLVMLTCSSDANPPVHTYTWYKNGTGAVSLGQNYTITNISSEDSGQYYCKAGNEVGERISTETHLNVKYKPRNTSIFISPSGDIVEGSSVALTCHSDASPPVHTYTWYKNGTGAVSLGQNYTITNISSEFSGQYYCRAENEIGDNNSTVMFLNVKYPPKSPTVSISPSGEIVEGSSVTLTCSSDANPPVHTFTWYKKNGAEVTFKVKNKTDYTAVGVTVAVVSVFWAVIIVLVIVTMRKRNPTPTKDLRSGESRRPTQESVYENIVFYKRN</sequence>
<dbReference type="SMART" id="SM00409">
    <property type="entry name" value="IG"/>
    <property type="match status" value="3"/>
</dbReference>